<evidence type="ECO:0000259" key="1">
    <source>
        <dbReference type="Pfam" id="PF01521"/>
    </source>
</evidence>
<dbReference type="InterPro" id="IPR016092">
    <property type="entry name" value="ATAP"/>
</dbReference>
<dbReference type="InterPro" id="IPR000361">
    <property type="entry name" value="ATAP_core_dom"/>
</dbReference>
<dbReference type="PANTHER" id="PTHR47265">
    <property type="entry name" value="IRON-SULFUR ASSEMBLY PROTEIN ISCA, CHLOROPLASTIC"/>
    <property type="match status" value="1"/>
</dbReference>
<dbReference type="GO" id="GO:0030674">
    <property type="term" value="F:protein-macromolecule adaptor activity"/>
    <property type="evidence" value="ECO:0007669"/>
    <property type="project" value="TreeGrafter"/>
</dbReference>
<dbReference type="NCBIfam" id="TIGR00049">
    <property type="entry name" value="iron-sulfur cluster assembly accessory protein"/>
    <property type="match status" value="1"/>
</dbReference>
<dbReference type="GO" id="GO:0016226">
    <property type="term" value="P:iron-sulfur cluster assembly"/>
    <property type="evidence" value="ECO:0007669"/>
    <property type="project" value="InterPro"/>
</dbReference>
<sequence>MTMTTTSQPLTITISEDAAVHVKQFAVAEGKPEADLRVGVKGGGCSGLTYILDITDDGPGDNDKIIEENGVRLFVDKKSYIFLAGTVLEYSGGLNGKGFVFNNPNAKTTCGCGTSFSV</sequence>
<dbReference type="InterPro" id="IPR031108">
    <property type="entry name" value="IscA_plant_cyanobact"/>
</dbReference>
<organism evidence="2">
    <name type="scientific">marine metagenome</name>
    <dbReference type="NCBI Taxonomy" id="408172"/>
    <lineage>
        <taxon>unclassified sequences</taxon>
        <taxon>metagenomes</taxon>
        <taxon>ecological metagenomes</taxon>
    </lineage>
</organism>
<dbReference type="SUPFAM" id="SSF89360">
    <property type="entry name" value="HesB-like domain"/>
    <property type="match status" value="1"/>
</dbReference>
<dbReference type="GO" id="GO:0051536">
    <property type="term" value="F:iron-sulfur cluster binding"/>
    <property type="evidence" value="ECO:0007669"/>
    <property type="project" value="InterPro"/>
</dbReference>
<proteinExistence type="predicted"/>
<dbReference type="InterPro" id="IPR017870">
    <property type="entry name" value="FeS_cluster_insertion_CS"/>
</dbReference>
<protein>
    <recommendedName>
        <fullName evidence="1">Core domain-containing protein</fullName>
    </recommendedName>
</protein>
<dbReference type="Pfam" id="PF01521">
    <property type="entry name" value="Fe-S_biosyn"/>
    <property type="match status" value="1"/>
</dbReference>
<reference evidence="2" key="1">
    <citation type="submission" date="2018-05" db="EMBL/GenBank/DDBJ databases">
        <authorList>
            <person name="Lanie J.A."/>
            <person name="Ng W.-L."/>
            <person name="Kazmierczak K.M."/>
            <person name="Andrzejewski T.M."/>
            <person name="Davidsen T.M."/>
            <person name="Wayne K.J."/>
            <person name="Tettelin H."/>
            <person name="Glass J.I."/>
            <person name="Rusch D."/>
            <person name="Podicherti R."/>
            <person name="Tsui H.-C.T."/>
            <person name="Winkler M.E."/>
        </authorList>
    </citation>
    <scope>NUCLEOTIDE SEQUENCE</scope>
</reference>
<dbReference type="InterPro" id="IPR035903">
    <property type="entry name" value="HesB-like_dom_sf"/>
</dbReference>
<dbReference type="PANTHER" id="PTHR47265:SF1">
    <property type="entry name" value="IRON-SULFUR ASSEMBLY PROTEIN ISCA, CHLOROPLASTIC"/>
    <property type="match status" value="1"/>
</dbReference>
<dbReference type="Gene3D" id="2.60.300.12">
    <property type="entry name" value="HesB-like domain"/>
    <property type="match status" value="1"/>
</dbReference>
<feature type="domain" description="Core" evidence="1">
    <location>
        <begin position="11"/>
        <end position="113"/>
    </location>
</feature>
<dbReference type="AlphaFoldDB" id="A0A382C933"/>
<accession>A0A382C933</accession>
<gene>
    <name evidence="2" type="ORF">METZ01_LOCUS175482</name>
</gene>
<evidence type="ECO:0000313" key="2">
    <source>
        <dbReference type="EMBL" id="SVB22628.1"/>
    </source>
</evidence>
<dbReference type="EMBL" id="UINC01033399">
    <property type="protein sequence ID" value="SVB22628.1"/>
    <property type="molecule type" value="Genomic_DNA"/>
</dbReference>
<dbReference type="PROSITE" id="PS01152">
    <property type="entry name" value="HESB"/>
    <property type="match status" value="1"/>
</dbReference>
<name>A0A382C933_9ZZZZ</name>
<dbReference type="GO" id="GO:0009570">
    <property type="term" value="C:chloroplast stroma"/>
    <property type="evidence" value="ECO:0007669"/>
    <property type="project" value="TreeGrafter"/>
</dbReference>